<feature type="domain" description="CheR-type methyltransferase" evidence="11">
    <location>
        <begin position="202"/>
        <end position="483"/>
    </location>
</feature>
<proteinExistence type="predicted"/>
<dbReference type="Gene3D" id="1.10.155.10">
    <property type="entry name" value="Chemotaxis receptor methyltransferase CheR, N-terminal domain"/>
    <property type="match status" value="1"/>
</dbReference>
<evidence type="ECO:0000259" key="10">
    <source>
        <dbReference type="PROSITE" id="PS50122"/>
    </source>
</evidence>
<evidence type="ECO:0000256" key="8">
    <source>
        <dbReference type="SAM" id="MobiDB-lite"/>
    </source>
</evidence>
<feature type="coiled-coil region" evidence="7">
    <location>
        <begin position="654"/>
        <end position="733"/>
    </location>
</feature>
<keyword evidence="4" id="KW-0808">Transferase</keyword>
<dbReference type="SUPFAM" id="SSF52738">
    <property type="entry name" value="Methylesterase CheB, C-terminal domain"/>
    <property type="match status" value="1"/>
</dbReference>
<dbReference type="Gene3D" id="3.40.50.180">
    <property type="entry name" value="Methylesterase CheB, C-terminal domain"/>
    <property type="match status" value="1"/>
</dbReference>
<dbReference type="Pfam" id="PF01739">
    <property type="entry name" value="CheR"/>
    <property type="match status" value="1"/>
</dbReference>
<evidence type="ECO:0000259" key="11">
    <source>
        <dbReference type="PROSITE" id="PS50123"/>
    </source>
</evidence>
<dbReference type="InterPro" id="IPR022641">
    <property type="entry name" value="CheR_N"/>
</dbReference>
<dbReference type="Gene3D" id="3.30.450.20">
    <property type="entry name" value="PAS domain"/>
    <property type="match status" value="2"/>
</dbReference>
<dbReference type="PANTHER" id="PTHR24422">
    <property type="entry name" value="CHEMOTAXIS PROTEIN METHYLTRANSFERASE"/>
    <property type="match status" value="1"/>
</dbReference>
<dbReference type="CDD" id="cd16434">
    <property type="entry name" value="CheB-CheR_fusion"/>
    <property type="match status" value="1"/>
</dbReference>
<evidence type="ECO:0000256" key="5">
    <source>
        <dbReference type="ARBA" id="ARBA00022691"/>
    </source>
</evidence>
<dbReference type="PROSITE" id="PS50123">
    <property type="entry name" value="CHER"/>
    <property type="match status" value="1"/>
</dbReference>
<feature type="domain" description="CheB-type methylesterase" evidence="10">
    <location>
        <begin position="12"/>
        <end position="195"/>
    </location>
</feature>
<dbReference type="Pfam" id="PF13596">
    <property type="entry name" value="PAS_10"/>
    <property type="match status" value="1"/>
</dbReference>
<name>A0A2U2B9P5_9BACT</name>
<dbReference type="PRINTS" id="PR00996">
    <property type="entry name" value="CHERMTFRASE"/>
</dbReference>
<gene>
    <name evidence="12" type="ORF">DDZ16_07715</name>
</gene>
<dbReference type="Gene3D" id="3.40.50.150">
    <property type="entry name" value="Vaccinia Virus protein VP39"/>
    <property type="match status" value="1"/>
</dbReference>
<dbReference type="InterPro" id="IPR022642">
    <property type="entry name" value="CheR_C"/>
</dbReference>
<evidence type="ECO:0000313" key="12">
    <source>
        <dbReference type="EMBL" id="PWD99774.1"/>
    </source>
</evidence>
<dbReference type="InterPro" id="IPR035965">
    <property type="entry name" value="PAS-like_dom_sf"/>
</dbReference>
<dbReference type="Pfam" id="PF01339">
    <property type="entry name" value="CheB_methylest"/>
    <property type="match status" value="1"/>
</dbReference>
<evidence type="ECO:0000256" key="7">
    <source>
        <dbReference type="SAM" id="Coils"/>
    </source>
</evidence>
<dbReference type="SUPFAM" id="SSF47757">
    <property type="entry name" value="Chemotaxis receptor methyltransferase CheR, N-terminal domain"/>
    <property type="match status" value="1"/>
</dbReference>
<dbReference type="SMART" id="SM00138">
    <property type="entry name" value="MeTrc"/>
    <property type="match status" value="1"/>
</dbReference>
<keyword evidence="6" id="KW-0145">Chemotaxis</keyword>
<dbReference type="GO" id="GO:0008984">
    <property type="term" value="F:protein-glutamate methylesterase activity"/>
    <property type="evidence" value="ECO:0007669"/>
    <property type="project" value="InterPro"/>
</dbReference>
<dbReference type="GO" id="GO:0006935">
    <property type="term" value="P:chemotaxis"/>
    <property type="evidence" value="ECO:0007669"/>
    <property type="project" value="UniProtKB-UniRule"/>
</dbReference>
<dbReference type="RefSeq" id="WP_109263875.1">
    <property type="nucleotide sequence ID" value="NZ_QEWP01000005.1"/>
</dbReference>
<organism evidence="12 13">
    <name type="scientific">Marinilabilia rubra</name>
    <dbReference type="NCBI Taxonomy" id="2162893"/>
    <lineage>
        <taxon>Bacteria</taxon>
        <taxon>Pseudomonadati</taxon>
        <taxon>Bacteroidota</taxon>
        <taxon>Bacteroidia</taxon>
        <taxon>Marinilabiliales</taxon>
        <taxon>Marinilabiliaceae</taxon>
        <taxon>Marinilabilia</taxon>
    </lineage>
</organism>
<protein>
    <recommendedName>
        <fullName evidence="2">protein-glutamate O-methyltransferase</fullName>
        <ecNumber evidence="2">2.1.1.80</ecNumber>
    </recommendedName>
</protein>
<keyword evidence="7" id="KW-0175">Coiled coil</keyword>
<dbReference type="CDD" id="cd00130">
    <property type="entry name" value="PAS"/>
    <property type="match status" value="1"/>
</dbReference>
<dbReference type="InterPro" id="IPR000673">
    <property type="entry name" value="Sig_transdc_resp-reg_Me-estase"/>
</dbReference>
<feature type="domain" description="PAS" evidence="9">
    <location>
        <begin position="844"/>
        <end position="916"/>
    </location>
</feature>
<dbReference type="SUPFAM" id="SSF53335">
    <property type="entry name" value="S-adenosyl-L-methionine-dependent methyltransferases"/>
    <property type="match status" value="1"/>
</dbReference>
<feature type="active site" evidence="6">
    <location>
        <position position="18"/>
    </location>
</feature>
<dbReference type="Proteomes" id="UP000244956">
    <property type="component" value="Unassembled WGS sequence"/>
</dbReference>
<keyword evidence="3" id="KW-0489">Methyltransferase</keyword>
<evidence type="ECO:0000256" key="2">
    <source>
        <dbReference type="ARBA" id="ARBA00012534"/>
    </source>
</evidence>
<dbReference type="EC" id="2.1.1.80" evidence="2"/>
<dbReference type="InterPro" id="IPR000014">
    <property type="entry name" value="PAS"/>
</dbReference>
<evidence type="ECO:0000313" key="13">
    <source>
        <dbReference type="Proteomes" id="UP000244956"/>
    </source>
</evidence>
<dbReference type="EMBL" id="QEWP01000005">
    <property type="protein sequence ID" value="PWD99774.1"/>
    <property type="molecule type" value="Genomic_DNA"/>
</dbReference>
<feature type="region of interest" description="Disordered" evidence="8">
    <location>
        <begin position="627"/>
        <end position="646"/>
    </location>
</feature>
<dbReference type="InterPro" id="IPR000780">
    <property type="entry name" value="CheR_MeTrfase"/>
</dbReference>
<comment type="caution">
    <text evidence="12">The sequence shown here is derived from an EMBL/GenBank/DDBJ whole genome shotgun (WGS) entry which is preliminary data.</text>
</comment>
<evidence type="ECO:0000256" key="6">
    <source>
        <dbReference type="PROSITE-ProRule" id="PRU00050"/>
    </source>
</evidence>
<dbReference type="PROSITE" id="PS50122">
    <property type="entry name" value="CHEB"/>
    <property type="match status" value="1"/>
</dbReference>
<reference evidence="12 13" key="1">
    <citation type="submission" date="2018-05" db="EMBL/GenBank/DDBJ databases">
        <title>Marinilabilia rubrum sp. nov., isolated from saltern sediment.</title>
        <authorList>
            <person name="Zhang R."/>
        </authorList>
    </citation>
    <scope>NUCLEOTIDE SEQUENCE [LARGE SCALE GENOMIC DNA]</scope>
    <source>
        <strain evidence="12 13">WTE16</strain>
    </source>
</reference>
<dbReference type="OrthoDB" id="9816309at2"/>
<dbReference type="GO" id="GO:0032259">
    <property type="term" value="P:methylation"/>
    <property type="evidence" value="ECO:0007669"/>
    <property type="project" value="UniProtKB-KW"/>
</dbReference>
<feature type="active site" evidence="6">
    <location>
        <position position="45"/>
    </location>
</feature>
<dbReference type="GO" id="GO:0005737">
    <property type="term" value="C:cytoplasm"/>
    <property type="evidence" value="ECO:0007669"/>
    <property type="project" value="InterPro"/>
</dbReference>
<dbReference type="AlphaFoldDB" id="A0A2U2B9P5"/>
<keyword evidence="5" id="KW-0949">S-adenosyl-L-methionine</keyword>
<dbReference type="PANTHER" id="PTHR24422:SF27">
    <property type="entry name" value="PROTEIN-GLUTAMATE O-METHYLTRANSFERASE"/>
    <property type="match status" value="1"/>
</dbReference>
<dbReference type="GO" id="GO:0000156">
    <property type="term" value="F:phosphorelay response regulator activity"/>
    <property type="evidence" value="ECO:0007669"/>
    <property type="project" value="InterPro"/>
</dbReference>
<keyword evidence="6" id="KW-0378">Hydrolase</keyword>
<dbReference type="InterPro" id="IPR035909">
    <property type="entry name" value="CheB_C"/>
</dbReference>
<dbReference type="InterPro" id="IPR036804">
    <property type="entry name" value="CheR_N_sf"/>
</dbReference>
<dbReference type="GO" id="GO:0008983">
    <property type="term" value="F:protein-glutamate O-methyltransferase activity"/>
    <property type="evidence" value="ECO:0007669"/>
    <property type="project" value="UniProtKB-EC"/>
</dbReference>
<dbReference type="SUPFAM" id="SSF55785">
    <property type="entry name" value="PYP-like sensor domain (PAS domain)"/>
    <property type="match status" value="2"/>
</dbReference>
<dbReference type="SMART" id="SM00091">
    <property type="entry name" value="PAS"/>
    <property type="match status" value="2"/>
</dbReference>
<dbReference type="PROSITE" id="PS50112">
    <property type="entry name" value="PAS"/>
    <property type="match status" value="1"/>
</dbReference>
<evidence type="ECO:0000259" key="9">
    <source>
        <dbReference type="PROSITE" id="PS50112"/>
    </source>
</evidence>
<feature type="region of interest" description="Disordered" evidence="8">
    <location>
        <begin position="481"/>
        <end position="506"/>
    </location>
</feature>
<evidence type="ECO:0000256" key="3">
    <source>
        <dbReference type="ARBA" id="ARBA00022603"/>
    </source>
</evidence>
<feature type="active site" evidence="6">
    <location>
        <position position="137"/>
    </location>
</feature>
<dbReference type="InterPro" id="IPR013655">
    <property type="entry name" value="PAS_fold_3"/>
</dbReference>
<accession>A0A2U2B9P5</accession>
<keyword evidence="13" id="KW-1185">Reference proteome</keyword>
<dbReference type="InterPro" id="IPR029063">
    <property type="entry name" value="SAM-dependent_MTases_sf"/>
</dbReference>
<sequence>MSHSKVEEAIPVVAIGASAGGLEALQAFFKVVPPEPGVAFVVIQHLSPDYKSFMDELLGRITTLDIQVIEDGTQLKTNTIFLIPPRKNLSLFHNQLFLEDQSQRKSLHLPVDIFFRSLASERGKDAIGIILSGTGSDGTLGTKAIKEYGGMIMVQDEESSKFDGMPRNTIATGLTDYILPPEKMPEALLGYLKHPFIEKSSSIDSILKQETDVLSKILMILRDYSGADFSFYKEKTITRRLERRLSVNHFQTLEEYLELLSESDKEKEILYRELLIGVTSFFRDPEAFESIRKNILPELLKQSDKKTLRIWVAATSTGEEAYSIAILVMEYLKTNGINTDLKIFATDIDNESIEIAGQGFYPESIVADVSPEILAKYFEKNENGYKVSEGLRKKIIFATHNILKDPPFSKIDLISCRNLFIYLKPQIQEKIYSTFYFSLKSKSFLFVGASESLGNMQSAFTPVDSKWKLFRAREGFKPPFAPNIPHLRTSSEKPTKSQSPVTDKTSHNHVKLDKMLEMIIHDLLPPSVIIDENFNLIHVINNINDYINLPSGKFTNNFLSLLNEDLRMVVSGLLRQLRTENQTPASETLKNAKGFPGKLLRIETRRLNQNQDSFKYFIVSFTEKEIKNDTETQSSEERPTDLNEKQSEAYYELEKELQYTKETLQATVEELETSNEELQSSNEELIASNEELQSTNEELQSVNEELYTVNSEHQDKIEELTKLNNDINNLLKNTDIGTLFLDSHLCIRKFTPVVSKLTNIIEMDIGRPIHHISVPENYGAFIEDIKKVLNDLQPVEKEICDNSGQWHLVKIMPYRTEENAVDGIIITFVNISTLKKETKRADIAAARLEQAMDAGKMAWWEWDIPSGNVTYDDKKATMLGYHPDEFPNQIYKITELIHPEDFESSMQAMRDHLAGKKENYEVTYRIKRKDNTYGRFFDKGGVVAWDETGKPLKLTGIVADVSSLNLQQKA</sequence>
<dbReference type="Pfam" id="PF03705">
    <property type="entry name" value="CheR_N"/>
    <property type="match status" value="1"/>
</dbReference>
<evidence type="ECO:0000256" key="1">
    <source>
        <dbReference type="ARBA" id="ARBA00001541"/>
    </source>
</evidence>
<comment type="catalytic activity">
    <reaction evidence="1">
        <text>L-glutamyl-[protein] + S-adenosyl-L-methionine = [protein]-L-glutamate 5-O-methyl ester + S-adenosyl-L-homocysteine</text>
        <dbReference type="Rhea" id="RHEA:24452"/>
        <dbReference type="Rhea" id="RHEA-COMP:10208"/>
        <dbReference type="Rhea" id="RHEA-COMP:10311"/>
        <dbReference type="ChEBI" id="CHEBI:29973"/>
        <dbReference type="ChEBI" id="CHEBI:57856"/>
        <dbReference type="ChEBI" id="CHEBI:59789"/>
        <dbReference type="ChEBI" id="CHEBI:82795"/>
        <dbReference type="EC" id="2.1.1.80"/>
    </reaction>
</comment>
<dbReference type="InterPro" id="IPR050903">
    <property type="entry name" value="Bact_Chemotaxis_MeTrfase"/>
</dbReference>
<dbReference type="Pfam" id="PF08447">
    <property type="entry name" value="PAS_3"/>
    <property type="match status" value="1"/>
</dbReference>
<evidence type="ECO:0000256" key="4">
    <source>
        <dbReference type="ARBA" id="ARBA00022679"/>
    </source>
</evidence>